<protein>
    <submittedName>
        <fullName evidence="1">Uncharacterized protein</fullName>
    </submittedName>
</protein>
<evidence type="ECO:0000313" key="2">
    <source>
        <dbReference type="Proteomes" id="UP000284250"/>
    </source>
</evidence>
<reference evidence="1 2" key="1">
    <citation type="submission" date="2018-09" db="EMBL/GenBank/DDBJ databases">
        <authorList>
            <person name="Zeman M."/>
            <person name="Pardy F."/>
        </authorList>
    </citation>
    <scope>NUCLEOTIDE SEQUENCE [LARGE SCALE GENOMIC DNA]</scope>
    <source>
        <strain evidence="1 2">CCM 8852</strain>
    </source>
</reference>
<dbReference type="Proteomes" id="UP000284250">
    <property type="component" value="Unassembled WGS sequence"/>
</dbReference>
<dbReference type="AlphaFoldDB" id="A0A418QZE8"/>
<accession>A0A418QZE8</accession>
<sequence>MLLLPLPRRHRRRLLLPPGLLALAWLLWLGCVAVPQLRGMKQQTVMQITMPPLLESGNLSWGRPYDASVLELEHFRPWQNFKLTGNLWLDYFDLRTLLAAYRQLHSFPNDEDGIRVTLGPQSTYGHLVQLYDWANQYELKRYWLDIRHEPITFYLYTVKGSTAGIALWNDVVNIDAPPPVRPTSKARILNWLSLISAPATYIPLLTPDWRNSLLLLLLIGSLNAVRIWRR</sequence>
<gene>
    <name evidence="1" type="ORF">D0T11_09995</name>
</gene>
<comment type="caution">
    <text evidence="1">The sequence shown here is derived from an EMBL/GenBank/DDBJ whole genome shotgun (WGS) entry which is preliminary data.</text>
</comment>
<evidence type="ECO:0000313" key="1">
    <source>
        <dbReference type="EMBL" id="RIY10519.1"/>
    </source>
</evidence>
<name>A0A418QZE8_9BACT</name>
<dbReference type="EMBL" id="QYCN01000012">
    <property type="protein sequence ID" value="RIY10519.1"/>
    <property type="molecule type" value="Genomic_DNA"/>
</dbReference>
<dbReference type="OrthoDB" id="880827at2"/>
<organism evidence="1 2">
    <name type="scientific">Hymenobacter rubripertinctus</name>
    <dbReference type="NCBI Taxonomy" id="2029981"/>
    <lineage>
        <taxon>Bacteria</taxon>
        <taxon>Pseudomonadati</taxon>
        <taxon>Bacteroidota</taxon>
        <taxon>Cytophagia</taxon>
        <taxon>Cytophagales</taxon>
        <taxon>Hymenobacteraceae</taxon>
        <taxon>Hymenobacter</taxon>
    </lineage>
</organism>
<proteinExistence type="predicted"/>
<dbReference type="RefSeq" id="WP_119655645.1">
    <property type="nucleotide sequence ID" value="NZ_JBHUOI010000017.1"/>
</dbReference>
<keyword evidence="2" id="KW-1185">Reference proteome</keyword>
<reference evidence="1 2" key="2">
    <citation type="submission" date="2019-01" db="EMBL/GenBank/DDBJ databases">
        <title>Hymenobacter humicola sp. nov., isolated from soils in Antarctica.</title>
        <authorList>
            <person name="Sedlacek I."/>
            <person name="Holochova P."/>
            <person name="Kralova S."/>
            <person name="Pantucek R."/>
            <person name="Stankova E."/>
            <person name="Vrbovska V."/>
            <person name="Kristofova L."/>
            <person name="Svec P."/>
            <person name="Busse H.-J."/>
        </authorList>
    </citation>
    <scope>NUCLEOTIDE SEQUENCE [LARGE SCALE GENOMIC DNA]</scope>
    <source>
        <strain evidence="1 2">CCM 8852</strain>
    </source>
</reference>